<accession>A0A164NLD3</accession>
<evidence type="ECO:0000313" key="2">
    <source>
        <dbReference type="EMBL" id="KZS87819.1"/>
    </source>
</evidence>
<dbReference type="Gene3D" id="3.80.10.10">
    <property type="entry name" value="Ribonuclease Inhibitor"/>
    <property type="match status" value="1"/>
</dbReference>
<name>A0A164NLD3_9AGAM</name>
<feature type="compositionally biased region" description="Acidic residues" evidence="1">
    <location>
        <begin position="528"/>
        <end position="538"/>
    </location>
</feature>
<dbReference type="OrthoDB" id="2269034at2759"/>
<sequence length="538" mass="60546">MDRVPPEIISKIFVHHADNLDPPPDRLQRLSIWNVCKEWRTIALQTPFLVTALLDLSLPKVKIRSIIQENPVSYYKVRMPGVMFRPNIEEAVVASAGQTIREVQDRITKLEIDWIALANRMPLAEFSAEFLGSLKAPKLRFLRLSHTIIGNVVAPEISLESNVTEKLSYLEVQLIYWRPPLHQLPNLTTLKLGLAKGTSSYDLASLMTTLRACPRLQYFNLMGRALRGAFSTDSLVPIPPVQLPDLQELTIAYFKPRQIDEILGSIQVNPSTRISVWCIRLTPDDEVKYPQALLASLEEASTCRVLANEHLHINELTPYMEISYSAEDGPTHSLTFGYLQTVHLNDPHHVMHALDSLPLISLTSLDFSSVKLPSGEAWKEFLLGRPELTHIGVHGGRGGELISVLRPSDKDPLLCPNLRSLDLGGNLRFPTGAKVLLTSLNGLINFRRHELVPIHQLTLSIYDSESNTRENRVANLIDPHPSEVTLDIIRRLREAKNELDTSMRQIGFSREPGALHSAFNPNRKFPDESDDSSDSYMT</sequence>
<dbReference type="AlphaFoldDB" id="A0A164NLD3"/>
<dbReference type="EMBL" id="KV419444">
    <property type="protein sequence ID" value="KZS87819.1"/>
    <property type="molecule type" value="Genomic_DNA"/>
</dbReference>
<organism evidence="2 3">
    <name type="scientific">Sistotremastrum niveocremeum HHB9708</name>
    <dbReference type="NCBI Taxonomy" id="1314777"/>
    <lineage>
        <taxon>Eukaryota</taxon>
        <taxon>Fungi</taxon>
        <taxon>Dikarya</taxon>
        <taxon>Basidiomycota</taxon>
        <taxon>Agaricomycotina</taxon>
        <taxon>Agaricomycetes</taxon>
        <taxon>Sistotremastrales</taxon>
        <taxon>Sistotremastraceae</taxon>
        <taxon>Sertulicium</taxon>
        <taxon>Sertulicium niveocremeum</taxon>
    </lineage>
</organism>
<feature type="region of interest" description="Disordered" evidence="1">
    <location>
        <begin position="510"/>
        <end position="538"/>
    </location>
</feature>
<protein>
    <submittedName>
        <fullName evidence="2">Uncharacterized protein</fullName>
    </submittedName>
</protein>
<reference evidence="2 3" key="1">
    <citation type="journal article" date="2016" name="Mol. Biol. Evol.">
        <title>Comparative Genomics of Early-Diverging Mushroom-Forming Fungi Provides Insights into the Origins of Lignocellulose Decay Capabilities.</title>
        <authorList>
            <person name="Nagy L.G."/>
            <person name="Riley R."/>
            <person name="Tritt A."/>
            <person name="Adam C."/>
            <person name="Daum C."/>
            <person name="Floudas D."/>
            <person name="Sun H."/>
            <person name="Yadav J.S."/>
            <person name="Pangilinan J."/>
            <person name="Larsson K.H."/>
            <person name="Matsuura K."/>
            <person name="Barry K."/>
            <person name="Labutti K."/>
            <person name="Kuo R."/>
            <person name="Ohm R.A."/>
            <person name="Bhattacharya S.S."/>
            <person name="Shirouzu T."/>
            <person name="Yoshinaga Y."/>
            <person name="Martin F.M."/>
            <person name="Grigoriev I.V."/>
            <person name="Hibbett D.S."/>
        </authorList>
    </citation>
    <scope>NUCLEOTIDE SEQUENCE [LARGE SCALE GENOMIC DNA]</scope>
    <source>
        <strain evidence="2 3">HHB9708</strain>
    </source>
</reference>
<gene>
    <name evidence="2" type="ORF">SISNIDRAFT_296547</name>
</gene>
<keyword evidence="3" id="KW-1185">Reference proteome</keyword>
<evidence type="ECO:0000313" key="3">
    <source>
        <dbReference type="Proteomes" id="UP000076722"/>
    </source>
</evidence>
<dbReference type="Proteomes" id="UP000076722">
    <property type="component" value="Unassembled WGS sequence"/>
</dbReference>
<dbReference type="SUPFAM" id="SSF52047">
    <property type="entry name" value="RNI-like"/>
    <property type="match status" value="1"/>
</dbReference>
<evidence type="ECO:0000256" key="1">
    <source>
        <dbReference type="SAM" id="MobiDB-lite"/>
    </source>
</evidence>
<proteinExistence type="predicted"/>
<dbReference type="InterPro" id="IPR032675">
    <property type="entry name" value="LRR_dom_sf"/>
</dbReference>